<dbReference type="AlphaFoldDB" id="A0A7R9HZD7"/>
<reference evidence="1" key="1">
    <citation type="submission" date="2020-11" db="EMBL/GenBank/DDBJ databases">
        <authorList>
            <person name="Tran Van P."/>
        </authorList>
    </citation>
    <scope>NUCLEOTIDE SEQUENCE</scope>
</reference>
<gene>
    <name evidence="1" type="ORF">TBIB3V08_LOCUS3645</name>
</gene>
<proteinExistence type="predicted"/>
<name>A0A7R9HZD7_9NEOP</name>
<organism evidence="1">
    <name type="scientific">Timema bartmani</name>
    <dbReference type="NCBI Taxonomy" id="61472"/>
    <lineage>
        <taxon>Eukaryota</taxon>
        <taxon>Metazoa</taxon>
        <taxon>Ecdysozoa</taxon>
        <taxon>Arthropoda</taxon>
        <taxon>Hexapoda</taxon>
        <taxon>Insecta</taxon>
        <taxon>Pterygota</taxon>
        <taxon>Neoptera</taxon>
        <taxon>Polyneoptera</taxon>
        <taxon>Phasmatodea</taxon>
        <taxon>Timematodea</taxon>
        <taxon>Timematoidea</taxon>
        <taxon>Timematidae</taxon>
        <taxon>Timema</taxon>
    </lineage>
</organism>
<dbReference type="EMBL" id="OD565231">
    <property type="protein sequence ID" value="CAD7441171.1"/>
    <property type="molecule type" value="Genomic_DNA"/>
</dbReference>
<protein>
    <submittedName>
        <fullName evidence="1">Uncharacterized protein</fullName>
    </submittedName>
</protein>
<accession>A0A7R9HZD7</accession>
<sequence>MSAPQIAVEVAPEGGRYLWLLARASGRRGVALPPSVGEQTNTSYAALAMHSALRLASAARGRSRILVKGEGDALTGLGPGRFPSRNFDRKIFQNLRWRIGSDSVLGPCVCLIRKCVRTKLCLSPHSRHVPTNSPADACAMSSLCELRLRPALQNSLLSHNLMSNQSSAYTDGVSWHRRVSLSGFAVCSLCFANVLDALFCFMKVRVGKAECVESHTQPRKLLYKDSPEGVGQRIDASALTILTIAQGLDPMFIAEVLYFISSVEDLLSFTERPTSANSCWTYSNGSGELELKRMSSKYTTADLQWEFYYQRWRFVRLVVGFVDDICEFSQVAWPWKRCWILSLGAGLFLLYDCRCYLVFHNVNA</sequence>
<evidence type="ECO:0000313" key="1">
    <source>
        <dbReference type="EMBL" id="CAD7441171.1"/>
    </source>
</evidence>